<comment type="similarity">
    <text evidence="4">Belongs to the D-isomer specific 2-hydroxyacid dehydrogenase family.</text>
</comment>
<evidence type="ECO:0000256" key="1">
    <source>
        <dbReference type="ARBA" id="ARBA00011881"/>
    </source>
</evidence>
<dbReference type="EMBL" id="JAHCVI010000004">
    <property type="protein sequence ID" value="KAG7286555.1"/>
    <property type="molecule type" value="Genomic_DNA"/>
</dbReference>
<evidence type="ECO:0000313" key="8">
    <source>
        <dbReference type="Proteomes" id="UP001197093"/>
    </source>
</evidence>
<keyword evidence="4" id="KW-0560">Oxidoreductase</keyword>
<dbReference type="SUPFAM" id="SSF52283">
    <property type="entry name" value="Formate/glycerate dehydrogenase catalytic domain-like"/>
    <property type="match status" value="1"/>
</dbReference>
<comment type="caution">
    <text evidence="7">The sequence shown here is derived from an EMBL/GenBank/DDBJ whole genome shotgun (WGS) entry which is preliminary data.</text>
</comment>
<evidence type="ECO:0000259" key="6">
    <source>
        <dbReference type="Pfam" id="PF02826"/>
    </source>
</evidence>
<dbReference type="GO" id="GO:0051287">
    <property type="term" value="F:NAD binding"/>
    <property type="evidence" value="ECO:0007669"/>
    <property type="project" value="InterPro"/>
</dbReference>
<dbReference type="FunFam" id="3.40.50.720:FF:000038">
    <property type="entry name" value="D-3-phosphoglycerate dehydrogenase"/>
    <property type="match status" value="1"/>
</dbReference>
<dbReference type="InterPro" id="IPR006140">
    <property type="entry name" value="D-isomer_DH_NAD-bd"/>
</dbReference>
<evidence type="ECO:0000256" key="2">
    <source>
        <dbReference type="ARBA" id="ARBA00022553"/>
    </source>
</evidence>
<dbReference type="GO" id="GO:0004617">
    <property type="term" value="F:phosphoglycerate dehydrogenase activity"/>
    <property type="evidence" value="ECO:0007669"/>
    <property type="project" value="TreeGrafter"/>
</dbReference>
<feature type="domain" description="D-isomer specific 2-hydroxyacid dehydrogenase catalytic" evidence="5">
    <location>
        <begin position="20"/>
        <end position="312"/>
    </location>
</feature>
<dbReference type="InterPro" id="IPR006139">
    <property type="entry name" value="D-isomer_2_OHA_DH_cat_dom"/>
</dbReference>
<evidence type="ECO:0000256" key="4">
    <source>
        <dbReference type="RuleBase" id="RU003719"/>
    </source>
</evidence>
<keyword evidence="2" id="KW-0597">Phosphoprotein</keyword>
<dbReference type="AlphaFoldDB" id="A0AAD4ESI8"/>
<dbReference type="PANTHER" id="PTHR42938:SF22">
    <property type="entry name" value="D-3-PHOSPHOGLYCERATE DEHYDROGENASE"/>
    <property type="match status" value="1"/>
</dbReference>
<organism evidence="7 8">
    <name type="scientific">Staphylotrichum longicolle</name>
    <dbReference type="NCBI Taxonomy" id="669026"/>
    <lineage>
        <taxon>Eukaryota</taxon>
        <taxon>Fungi</taxon>
        <taxon>Dikarya</taxon>
        <taxon>Ascomycota</taxon>
        <taxon>Pezizomycotina</taxon>
        <taxon>Sordariomycetes</taxon>
        <taxon>Sordariomycetidae</taxon>
        <taxon>Sordariales</taxon>
        <taxon>Chaetomiaceae</taxon>
        <taxon>Staphylotrichum</taxon>
    </lineage>
</organism>
<evidence type="ECO:0000259" key="5">
    <source>
        <dbReference type="Pfam" id="PF00389"/>
    </source>
</evidence>
<evidence type="ECO:0008006" key="9">
    <source>
        <dbReference type="Google" id="ProtNLM"/>
    </source>
</evidence>
<dbReference type="Pfam" id="PF00389">
    <property type="entry name" value="2-Hacid_dh"/>
    <property type="match status" value="1"/>
</dbReference>
<dbReference type="SUPFAM" id="SSF51735">
    <property type="entry name" value="NAD(P)-binding Rossmann-fold domains"/>
    <property type="match status" value="1"/>
</dbReference>
<evidence type="ECO:0000313" key="7">
    <source>
        <dbReference type="EMBL" id="KAG7286555.1"/>
    </source>
</evidence>
<dbReference type="InterPro" id="IPR036291">
    <property type="entry name" value="NAD(P)-bd_dom_sf"/>
</dbReference>
<feature type="domain" description="D-isomer specific 2-hydroxyacid dehydrogenase NAD-binding" evidence="6">
    <location>
        <begin position="156"/>
        <end position="280"/>
    </location>
</feature>
<keyword evidence="3" id="KW-0007">Acetylation</keyword>
<evidence type="ECO:0000256" key="3">
    <source>
        <dbReference type="ARBA" id="ARBA00022990"/>
    </source>
</evidence>
<keyword evidence="8" id="KW-1185">Reference proteome</keyword>
<name>A0AAD4ESI8_9PEZI</name>
<reference evidence="7" key="1">
    <citation type="submission" date="2023-02" db="EMBL/GenBank/DDBJ databases">
        <authorList>
            <person name="Palmer J.M."/>
        </authorList>
    </citation>
    <scope>NUCLEOTIDE SEQUENCE</scope>
    <source>
        <strain evidence="7">FW57</strain>
    </source>
</reference>
<accession>A0AAD4ESI8</accession>
<comment type="subunit">
    <text evidence="1">Homotetramer.</text>
</comment>
<proteinExistence type="inferred from homology"/>
<protein>
    <recommendedName>
        <fullName evidence="9">Phosphoglycerate dehydrogenase</fullName>
    </recommendedName>
</protein>
<dbReference type="Proteomes" id="UP001197093">
    <property type="component" value="Unassembled WGS sequence"/>
</dbReference>
<dbReference type="Pfam" id="PF02826">
    <property type="entry name" value="2-Hacid_dh_C"/>
    <property type="match status" value="1"/>
</dbReference>
<dbReference type="PANTHER" id="PTHR42938">
    <property type="entry name" value="FORMATE DEHYDROGENASE 1"/>
    <property type="match status" value="1"/>
</dbReference>
<sequence>MAPAALLDPPPLPPPLLPRILVPEKLSPEGLALLRSTGFQVDTPAPPLSASDLLAQIPSYHALIVRSETKVTAAVLAAGTKLRVVARAGVGVDNIDVDAATQHGVIVVNSPSGNILAAAEHTIALLMATARNVGRADAGMKAGKWERGKLVGVEGGLGMRVMVFDPYASEAVAKEIGVQLRGELGGLLPEVDFLTVHTPLLASTANLVGEKELRGMKKTARVLNVARGGVYNEEALLTALEEGWIAGAGLDVFTTEPPVEGSVAARLAAHPKVVSTPHLGASTVEAAENVSMDVCTQVVEILKGGLPTAAVNAPLILPEEYRRLQPFVKLIERMGSL</sequence>
<dbReference type="Gene3D" id="3.40.50.720">
    <property type="entry name" value="NAD(P)-binding Rossmann-like Domain"/>
    <property type="match status" value="4"/>
</dbReference>
<gene>
    <name evidence="7" type="ORF">NEMBOFW57_008866</name>
</gene>
<dbReference type="CDD" id="cd12173">
    <property type="entry name" value="PGDH_4"/>
    <property type="match status" value="1"/>
</dbReference>